<dbReference type="InterPro" id="IPR019257">
    <property type="entry name" value="MeTrfase_dom"/>
</dbReference>
<dbReference type="PANTHER" id="PTHR43397">
    <property type="entry name" value="ERGOTHIONEINE BIOSYNTHESIS PROTEIN 1"/>
    <property type="match status" value="1"/>
</dbReference>
<protein>
    <submittedName>
        <fullName evidence="4">DUF323 domain-containing protein</fullName>
    </submittedName>
</protein>
<evidence type="ECO:0000256" key="1">
    <source>
        <dbReference type="ARBA" id="ARBA00022603"/>
    </source>
</evidence>
<keyword evidence="2" id="KW-0808">Transferase</keyword>
<feature type="non-terminal residue" evidence="4">
    <location>
        <position position="67"/>
    </location>
</feature>
<proteinExistence type="predicted"/>
<evidence type="ECO:0000313" key="5">
    <source>
        <dbReference type="Proteomes" id="UP000266188"/>
    </source>
</evidence>
<evidence type="ECO:0000256" key="2">
    <source>
        <dbReference type="ARBA" id="ARBA00022679"/>
    </source>
</evidence>
<organism evidence="4 5">
    <name type="scientific">Aspergillus sclerotialis</name>
    <dbReference type="NCBI Taxonomy" id="2070753"/>
    <lineage>
        <taxon>Eukaryota</taxon>
        <taxon>Fungi</taxon>
        <taxon>Dikarya</taxon>
        <taxon>Ascomycota</taxon>
        <taxon>Pezizomycotina</taxon>
        <taxon>Eurotiomycetes</taxon>
        <taxon>Eurotiomycetidae</taxon>
        <taxon>Eurotiales</taxon>
        <taxon>Aspergillaceae</taxon>
        <taxon>Aspergillus</taxon>
        <taxon>Aspergillus subgen. Polypaecilum</taxon>
    </lineage>
</organism>
<evidence type="ECO:0000313" key="4">
    <source>
        <dbReference type="EMBL" id="RJE16444.1"/>
    </source>
</evidence>
<reference evidence="5" key="1">
    <citation type="submission" date="2017-02" db="EMBL/GenBank/DDBJ databases">
        <authorList>
            <person name="Tafer H."/>
            <person name="Lopandic K."/>
        </authorList>
    </citation>
    <scope>NUCLEOTIDE SEQUENCE [LARGE SCALE GENOMIC DNA]</scope>
    <source>
        <strain evidence="5">CBS 366.77</strain>
    </source>
</reference>
<gene>
    <name evidence="4" type="ORF">PHISCL_11219</name>
</gene>
<keyword evidence="5" id="KW-1185">Reference proteome</keyword>
<dbReference type="STRING" id="2070753.A0A3A2ZAG9"/>
<evidence type="ECO:0000259" key="3">
    <source>
        <dbReference type="Pfam" id="PF10017"/>
    </source>
</evidence>
<comment type="caution">
    <text evidence="4">The sequence shown here is derived from an EMBL/GenBank/DDBJ whole genome shotgun (WGS) entry which is preliminary data.</text>
</comment>
<dbReference type="Proteomes" id="UP000266188">
    <property type="component" value="Unassembled WGS sequence"/>
</dbReference>
<dbReference type="GO" id="GO:0008168">
    <property type="term" value="F:methyltransferase activity"/>
    <property type="evidence" value="ECO:0007669"/>
    <property type="project" value="UniProtKB-KW"/>
</dbReference>
<dbReference type="InterPro" id="IPR051128">
    <property type="entry name" value="EgtD_Methyltrsf_superfamily"/>
</dbReference>
<dbReference type="AlphaFoldDB" id="A0A3A2ZAG9"/>
<feature type="non-terminal residue" evidence="4">
    <location>
        <position position="1"/>
    </location>
</feature>
<feature type="domain" description="Histidine-specific methyltransferase SAM-dependent" evidence="3">
    <location>
        <begin position="1"/>
        <end position="64"/>
    </location>
</feature>
<accession>A0A3A2ZAG9</accession>
<keyword evidence="1" id="KW-0489">Methyltransferase</keyword>
<dbReference type="GO" id="GO:0032259">
    <property type="term" value="P:methylation"/>
    <property type="evidence" value="ECO:0007669"/>
    <property type="project" value="UniProtKB-KW"/>
</dbReference>
<sequence>FNLDEWEVVTNYDPVQGRHEAFYSPKQDVIVEGVRLRKGEKLAFEESTKYGTVERDRLWHDAGLIHK</sequence>
<name>A0A3A2ZAG9_9EURO</name>
<dbReference type="EMBL" id="MVGC01004936">
    <property type="protein sequence ID" value="RJE16444.1"/>
    <property type="molecule type" value="Genomic_DNA"/>
</dbReference>
<dbReference type="Pfam" id="PF10017">
    <property type="entry name" value="Methyltransf_33"/>
    <property type="match status" value="1"/>
</dbReference>
<dbReference type="OrthoDB" id="659at2759"/>
<dbReference type="PANTHER" id="PTHR43397:SF1">
    <property type="entry name" value="ERGOTHIONEINE BIOSYNTHESIS PROTEIN 1"/>
    <property type="match status" value="1"/>
</dbReference>